<keyword evidence="4 9" id="KW-0812">Transmembrane</keyword>
<dbReference type="STRING" id="322104.A3LSW1"/>
<feature type="transmembrane region" description="Helical" evidence="9">
    <location>
        <begin position="71"/>
        <end position="89"/>
    </location>
</feature>
<dbReference type="GO" id="GO:0045047">
    <property type="term" value="P:protein targeting to ER"/>
    <property type="evidence" value="ECO:0007669"/>
    <property type="project" value="TreeGrafter"/>
</dbReference>
<keyword evidence="6 9" id="KW-1133">Transmembrane helix</keyword>
<dbReference type="FunCoup" id="A3LSW1">
    <property type="interactions" value="88"/>
</dbReference>
<dbReference type="KEGG" id="pic:PICST_72181"/>
<dbReference type="PANTHER" id="PTHR13085:SF0">
    <property type="entry name" value="SIGNAL PEPTIDASE COMPLEX SUBUNIT 2"/>
    <property type="match status" value="1"/>
</dbReference>
<dbReference type="OrthoDB" id="29558at2759"/>
<evidence type="ECO:0000256" key="5">
    <source>
        <dbReference type="ARBA" id="ARBA00022824"/>
    </source>
</evidence>
<keyword evidence="11" id="KW-1185">Reference proteome</keyword>
<dbReference type="Proteomes" id="UP000002258">
    <property type="component" value="Chromosome 4"/>
</dbReference>
<dbReference type="GeneID" id="4838633"/>
<dbReference type="InterPro" id="IPR009582">
    <property type="entry name" value="Spc2/SPCS2"/>
</dbReference>
<keyword evidence="7 9" id="KW-0472">Membrane</keyword>
<dbReference type="GO" id="GO:0005787">
    <property type="term" value="C:signal peptidase complex"/>
    <property type="evidence" value="ECO:0007669"/>
    <property type="project" value="InterPro"/>
</dbReference>
<comment type="subcellular location">
    <subcellularLocation>
        <location evidence="1">Endoplasmic reticulum membrane</location>
        <topology evidence="1">Multi-pass membrane protein</topology>
    </subcellularLocation>
</comment>
<evidence type="ECO:0000256" key="2">
    <source>
        <dbReference type="ARBA" id="ARBA00007324"/>
    </source>
</evidence>
<evidence type="ECO:0000313" key="11">
    <source>
        <dbReference type="Proteomes" id="UP000002258"/>
    </source>
</evidence>
<evidence type="ECO:0000256" key="6">
    <source>
        <dbReference type="ARBA" id="ARBA00022989"/>
    </source>
</evidence>
<proteinExistence type="inferred from homology"/>
<dbReference type="EMBL" id="CP000498">
    <property type="protein sequence ID" value="ABN66300.2"/>
    <property type="molecule type" value="Genomic_DNA"/>
</dbReference>
<accession>A3LSW1</accession>
<dbReference type="PANTHER" id="PTHR13085">
    <property type="entry name" value="MICROSOMAL SIGNAL PEPTIDASE 25 KDA SUBUNIT"/>
    <property type="match status" value="1"/>
</dbReference>
<gene>
    <name evidence="10" type="ORF">PICST_72181</name>
</gene>
<evidence type="ECO:0000256" key="3">
    <source>
        <dbReference type="ARBA" id="ARBA00017057"/>
    </source>
</evidence>
<dbReference type="eggNOG" id="ENOG502S2C7">
    <property type="taxonomic scope" value="Eukaryota"/>
</dbReference>
<keyword evidence="5" id="KW-0256">Endoplasmic reticulum</keyword>
<dbReference type="InParanoid" id="A3LSW1"/>
<comment type="function">
    <text evidence="8">Component of the signal peptidase complex (SPC) which catalyzes the cleavage of N-terminal signal sequences from nascent proteins as they are translocated into the lumen of the endoplasmic reticulum. Enhances the enzymatic activity of SPC and facilitates the interactions between different components of the translocation site.</text>
</comment>
<dbReference type="AlphaFoldDB" id="A3LSW1"/>
<evidence type="ECO:0000313" key="10">
    <source>
        <dbReference type="EMBL" id="ABN66300.2"/>
    </source>
</evidence>
<dbReference type="HOGENOM" id="CLU_131066_0_0_1"/>
<evidence type="ECO:0000256" key="4">
    <source>
        <dbReference type="ARBA" id="ARBA00022692"/>
    </source>
</evidence>
<evidence type="ECO:0000256" key="9">
    <source>
        <dbReference type="SAM" id="Phobius"/>
    </source>
</evidence>
<dbReference type="RefSeq" id="XP_001384329.2">
    <property type="nucleotide sequence ID" value="XM_001384292.1"/>
</dbReference>
<protein>
    <recommendedName>
        <fullName evidence="3">Signal peptidase complex subunit 2</fullName>
    </recommendedName>
</protein>
<reference evidence="10 11" key="1">
    <citation type="journal article" date="2007" name="Nat. Biotechnol.">
        <title>Genome sequence of the lignocellulose-bioconverting and xylose-fermenting yeast Pichia stipitis.</title>
        <authorList>
            <person name="Jeffries T.W."/>
            <person name="Grigoriev I.V."/>
            <person name="Grimwood J."/>
            <person name="Laplaza J.M."/>
            <person name="Aerts A."/>
            <person name="Salamov A."/>
            <person name="Schmutz J."/>
            <person name="Lindquist E."/>
            <person name="Dehal P."/>
            <person name="Shapiro H."/>
            <person name="Jin Y.S."/>
            <person name="Passoth V."/>
            <person name="Richardson P.M."/>
        </authorList>
    </citation>
    <scope>NUCLEOTIDE SEQUENCE [LARGE SCALE GENOMIC DNA]</scope>
    <source>
        <strain evidence="11">ATCC 58785 / CBS 6054 / NBRC 10063 / NRRL Y-11545</strain>
    </source>
</reference>
<dbReference type="GO" id="GO:0006465">
    <property type="term" value="P:signal peptide processing"/>
    <property type="evidence" value="ECO:0007669"/>
    <property type="project" value="InterPro"/>
</dbReference>
<feature type="transmembrane region" description="Helical" evidence="9">
    <location>
        <begin position="43"/>
        <end position="59"/>
    </location>
</feature>
<name>A3LSW1_PICST</name>
<sequence>MSSNKKVNLNSVADLRQNTDDNLPAALEGLGYEESFKLVDTKIALGLSTVAIAGGLFAIDKKYDFKESYWITVAALAVYFVISLVMLVVNNQNKNVKYIGYSSKGKKITIAAWTTKYDPIYHVKVTFNDDPKSTTTAELPFAKFFDLTGYFSRNAFSKLLSSHIEKIEKKDI</sequence>
<comment type="similarity">
    <text evidence="2">Belongs to the SPCS2 family.</text>
</comment>
<dbReference type="Pfam" id="PF06703">
    <property type="entry name" value="SPC25"/>
    <property type="match status" value="1"/>
</dbReference>
<dbReference type="OMA" id="TKYDPIY"/>
<evidence type="ECO:0000256" key="8">
    <source>
        <dbReference type="ARBA" id="ARBA00045608"/>
    </source>
</evidence>
<organism evidence="10 11">
    <name type="scientific">Scheffersomyces stipitis (strain ATCC 58785 / CBS 6054 / NBRC 10063 / NRRL Y-11545)</name>
    <name type="common">Yeast</name>
    <name type="synonym">Pichia stipitis</name>
    <dbReference type="NCBI Taxonomy" id="322104"/>
    <lineage>
        <taxon>Eukaryota</taxon>
        <taxon>Fungi</taxon>
        <taxon>Dikarya</taxon>
        <taxon>Ascomycota</taxon>
        <taxon>Saccharomycotina</taxon>
        <taxon>Pichiomycetes</taxon>
        <taxon>Debaryomycetaceae</taxon>
        <taxon>Scheffersomyces</taxon>
    </lineage>
</organism>
<evidence type="ECO:0000256" key="7">
    <source>
        <dbReference type="ARBA" id="ARBA00023136"/>
    </source>
</evidence>
<evidence type="ECO:0000256" key="1">
    <source>
        <dbReference type="ARBA" id="ARBA00004477"/>
    </source>
</evidence>